<evidence type="ECO:0000256" key="5">
    <source>
        <dbReference type="ARBA" id="ARBA00022723"/>
    </source>
</evidence>
<evidence type="ECO:0000256" key="7">
    <source>
        <dbReference type="ARBA" id="ARBA00022777"/>
    </source>
</evidence>
<keyword evidence="11" id="KW-0472">Membrane</keyword>
<keyword evidence="4" id="KW-0808">Transferase</keyword>
<feature type="region of interest" description="Disordered" evidence="18">
    <location>
        <begin position="20"/>
        <end position="50"/>
    </location>
</feature>
<evidence type="ECO:0000256" key="11">
    <source>
        <dbReference type="ARBA" id="ARBA00023136"/>
    </source>
</evidence>
<dbReference type="EC" id="2.7.11.1" evidence="2"/>
<evidence type="ECO:0000256" key="18">
    <source>
        <dbReference type="SAM" id="MobiDB-lite"/>
    </source>
</evidence>
<evidence type="ECO:0000256" key="14">
    <source>
        <dbReference type="ARBA" id="ARBA00047899"/>
    </source>
</evidence>
<feature type="region of interest" description="Disordered" evidence="18">
    <location>
        <begin position="437"/>
        <end position="471"/>
    </location>
</feature>
<comment type="similarity">
    <text evidence="13">Belongs to the protein kinase superfamily. Ser/Thr protein kinase family. GCN2 subfamily.</text>
</comment>
<reference evidence="20" key="2">
    <citation type="submission" date="2025-09" db="UniProtKB">
        <authorList>
            <consortium name="Ensembl"/>
        </authorList>
    </citation>
    <scope>IDENTIFICATION</scope>
</reference>
<evidence type="ECO:0000256" key="1">
    <source>
        <dbReference type="ARBA" id="ARBA00004395"/>
    </source>
</evidence>
<dbReference type="PANTHER" id="PTHR11042">
    <property type="entry name" value="EUKARYOTIC TRANSLATION INITIATION FACTOR 2-ALPHA KINASE EIF2-ALPHA KINASE -RELATED"/>
    <property type="match status" value="1"/>
</dbReference>
<dbReference type="PROSITE" id="PS00107">
    <property type="entry name" value="PROTEIN_KINASE_ATP"/>
    <property type="match status" value="1"/>
</dbReference>
<evidence type="ECO:0000256" key="2">
    <source>
        <dbReference type="ARBA" id="ARBA00012513"/>
    </source>
</evidence>
<evidence type="ECO:0000256" key="10">
    <source>
        <dbReference type="ARBA" id="ARBA00023034"/>
    </source>
</evidence>
<dbReference type="GO" id="GO:0005524">
    <property type="term" value="F:ATP binding"/>
    <property type="evidence" value="ECO:0007669"/>
    <property type="project" value="UniProtKB-UniRule"/>
</dbReference>
<dbReference type="GO" id="GO:0005634">
    <property type="term" value="C:nucleus"/>
    <property type="evidence" value="ECO:0007669"/>
    <property type="project" value="TreeGrafter"/>
</dbReference>
<reference evidence="20" key="1">
    <citation type="submission" date="2025-08" db="UniProtKB">
        <authorList>
            <consortium name="Ensembl"/>
        </authorList>
    </citation>
    <scope>IDENTIFICATION</scope>
</reference>
<evidence type="ECO:0000256" key="3">
    <source>
        <dbReference type="ARBA" id="ARBA00022527"/>
    </source>
</evidence>
<dbReference type="GO" id="GO:0004674">
    <property type="term" value="F:protein serine/threonine kinase activity"/>
    <property type="evidence" value="ECO:0007669"/>
    <property type="project" value="UniProtKB-KW"/>
</dbReference>
<feature type="region of interest" description="Disordered" evidence="18">
    <location>
        <begin position="372"/>
        <end position="395"/>
    </location>
</feature>
<evidence type="ECO:0000313" key="21">
    <source>
        <dbReference type="Proteomes" id="UP000261620"/>
    </source>
</evidence>
<dbReference type="InterPro" id="IPR011009">
    <property type="entry name" value="Kinase-like_dom_sf"/>
</dbReference>
<accession>A0A3Q3VKF1</accession>
<evidence type="ECO:0000256" key="6">
    <source>
        <dbReference type="ARBA" id="ARBA00022741"/>
    </source>
</evidence>
<dbReference type="PANTHER" id="PTHR11042:SF183">
    <property type="entry name" value="MEMBRANE-ASSOCIATED TYROSINE- AND THREONINE-SPECIFIC CDC2-INHIBITORY KINASE"/>
    <property type="match status" value="1"/>
</dbReference>
<proteinExistence type="inferred from homology"/>
<dbReference type="Proteomes" id="UP000261620">
    <property type="component" value="Unplaced"/>
</dbReference>
<keyword evidence="6 16" id="KW-0547">Nucleotide-binding</keyword>
<dbReference type="PROSITE" id="PS00108">
    <property type="entry name" value="PROTEIN_KINASE_ST"/>
    <property type="match status" value="1"/>
</dbReference>
<dbReference type="Ensembl" id="ENSMMOT00000001549.1">
    <property type="protein sequence ID" value="ENSMMOP00000001521.1"/>
    <property type="gene ID" value="ENSMMOG00000001277.1"/>
</dbReference>
<keyword evidence="7" id="KW-0418">Kinase</keyword>
<sequence>MSVTTASRRPLPLPTHFSHAEQSFSLKKRRVPPPSKGCPSLSRIFSQRPSPWTPLSWSLTKSLPPNSVYDPSKQQTYFNQCFTNLGLLGRGSFGEVYKVSRTSDGRQYAVKRSAHRFRGSSERNCSVREARNHERLCPHPHILDFVAAWEECGRLYIQTELCSTSLLLHAENQPPDEPAAWDYLCDLLSALQHLHSQGFVHLDLKPANVLMTAAGRLKLGDFGLLLELEQKCAEPAEGNVKDDVQEGDPRYMAPELLRGEYGPAADIFSLGVSILELACNIEVPNGGDGWQQLRQGCLPSEFTSSLSGELQAVLRMMLAPEPSQRPTVSELLTLPCVWKHRWKRRVCLMVAETVLKVASLCQVLVKSRLSLESTSTPLPGSPTHNHRSPASTPTRSIVGDWSSCNLAGTPSSIHSNGSCRTLTPSASPVHARLQAGIASETSTHSRYSSSAKSSQRRGRNWIPAEEALPRPSFEPKNLLSLFDETTS</sequence>
<evidence type="ECO:0000256" key="17">
    <source>
        <dbReference type="RuleBase" id="RU000304"/>
    </source>
</evidence>
<comment type="catalytic activity">
    <reaction evidence="14">
        <text>L-threonyl-[protein] + ATP = O-phospho-L-threonyl-[protein] + ADP + H(+)</text>
        <dbReference type="Rhea" id="RHEA:46608"/>
        <dbReference type="Rhea" id="RHEA-COMP:11060"/>
        <dbReference type="Rhea" id="RHEA-COMP:11605"/>
        <dbReference type="ChEBI" id="CHEBI:15378"/>
        <dbReference type="ChEBI" id="CHEBI:30013"/>
        <dbReference type="ChEBI" id="CHEBI:30616"/>
        <dbReference type="ChEBI" id="CHEBI:61977"/>
        <dbReference type="ChEBI" id="CHEBI:456216"/>
        <dbReference type="EC" id="2.7.11.1"/>
    </reaction>
</comment>
<protein>
    <recommendedName>
        <fullName evidence="2">non-specific serine/threonine protein kinase</fullName>
        <ecNumber evidence="2">2.7.11.1</ecNumber>
    </recommendedName>
</protein>
<evidence type="ECO:0000256" key="16">
    <source>
        <dbReference type="PROSITE-ProRule" id="PRU10141"/>
    </source>
</evidence>
<dbReference type="GO" id="GO:0110031">
    <property type="term" value="P:negative regulation of G2/MI transition of meiotic cell cycle"/>
    <property type="evidence" value="ECO:0007669"/>
    <property type="project" value="TreeGrafter"/>
</dbReference>
<organism evidence="20 21">
    <name type="scientific">Mola mola</name>
    <name type="common">Ocean sunfish</name>
    <name type="synonym">Tetraodon mola</name>
    <dbReference type="NCBI Taxonomy" id="94237"/>
    <lineage>
        <taxon>Eukaryota</taxon>
        <taxon>Metazoa</taxon>
        <taxon>Chordata</taxon>
        <taxon>Craniata</taxon>
        <taxon>Vertebrata</taxon>
        <taxon>Euteleostomi</taxon>
        <taxon>Actinopterygii</taxon>
        <taxon>Neopterygii</taxon>
        <taxon>Teleostei</taxon>
        <taxon>Neoteleostei</taxon>
        <taxon>Acanthomorphata</taxon>
        <taxon>Eupercaria</taxon>
        <taxon>Tetraodontiformes</taxon>
        <taxon>Molidae</taxon>
        <taxon>Mola</taxon>
    </lineage>
</organism>
<name>A0A3Q3VKF1_MOLML</name>
<feature type="binding site" evidence="16">
    <location>
        <position position="111"/>
    </location>
    <ligand>
        <name>ATP</name>
        <dbReference type="ChEBI" id="CHEBI:30616"/>
    </ligand>
</feature>
<keyword evidence="8 16" id="KW-0067">ATP-binding</keyword>
<evidence type="ECO:0000256" key="4">
    <source>
        <dbReference type="ARBA" id="ARBA00022679"/>
    </source>
</evidence>
<dbReference type="InterPro" id="IPR017441">
    <property type="entry name" value="Protein_kinase_ATP_BS"/>
</dbReference>
<evidence type="ECO:0000256" key="13">
    <source>
        <dbReference type="ARBA" id="ARBA00037982"/>
    </source>
</evidence>
<dbReference type="InterPro" id="IPR050339">
    <property type="entry name" value="CC_SR_Kinase"/>
</dbReference>
<evidence type="ECO:0000256" key="8">
    <source>
        <dbReference type="ARBA" id="ARBA00022840"/>
    </source>
</evidence>
<keyword evidence="12" id="KW-0131">Cell cycle</keyword>
<keyword evidence="10" id="KW-0333">Golgi apparatus</keyword>
<dbReference type="GO" id="GO:0051321">
    <property type="term" value="P:meiotic cell cycle"/>
    <property type="evidence" value="ECO:0007669"/>
    <property type="project" value="TreeGrafter"/>
</dbReference>
<dbReference type="PROSITE" id="PS50011">
    <property type="entry name" value="PROTEIN_KINASE_DOM"/>
    <property type="match status" value="1"/>
</dbReference>
<evidence type="ECO:0000256" key="12">
    <source>
        <dbReference type="ARBA" id="ARBA00023306"/>
    </source>
</evidence>
<dbReference type="Gene3D" id="3.30.200.20">
    <property type="entry name" value="Phosphorylase Kinase, domain 1"/>
    <property type="match status" value="1"/>
</dbReference>
<dbReference type="OMA" id="PCTPPKD"/>
<dbReference type="GO" id="GO:0000139">
    <property type="term" value="C:Golgi membrane"/>
    <property type="evidence" value="ECO:0007669"/>
    <property type="project" value="UniProtKB-SubCell"/>
</dbReference>
<dbReference type="InterPro" id="IPR000719">
    <property type="entry name" value="Prot_kinase_dom"/>
</dbReference>
<dbReference type="GO" id="GO:0046872">
    <property type="term" value="F:metal ion binding"/>
    <property type="evidence" value="ECO:0007669"/>
    <property type="project" value="UniProtKB-KW"/>
</dbReference>
<keyword evidence="3 17" id="KW-0723">Serine/threonine-protein kinase</keyword>
<comment type="subcellular location">
    <subcellularLocation>
        <location evidence="1">Golgi apparatus membrane</location>
        <topology evidence="1">Peripheral membrane protein</topology>
    </subcellularLocation>
</comment>
<evidence type="ECO:0000256" key="9">
    <source>
        <dbReference type="ARBA" id="ARBA00022842"/>
    </source>
</evidence>
<feature type="domain" description="Protein kinase" evidence="19">
    <location>
        <begin position="82"/>
        <end position="343"/>
    </location>
</feature>
<keyword evidence="21" id="KW-1185">Reference proteome</keyword>
<evidence type="ECO:0000313" key="20">
    <source>
        <dbReference type="Ensembl" id="ENSMMOP00000001521.1"/>
    </source>
</evidence>
<dbReference type="Pfam" id="PF00069">
    <property type="entry name" value="Pkinase"/>
    <property type="match status" value="1"/>
</dbReference>
<dbReference type="AlphaFoldDB" id="A0A3Q3VKF1"/>
<feature type="compositionally biased region" description="Low complexity" evidence="18">
    <location>
        <begin position="439"/>
        <end position="453"/>
    </location>
</feature>
<keyword evidence="5" id="KW-0479">Metal-binding</keyword>
<dbReference type="Gene3D" id="1.10.510.10">
    <property type="entry name" value="Transferase(Phosphotransferase) domain 1"/>
    <property type="match status" value="1"/>
</dbReference>
<dbReference type="SUPFAM" id="SSF56112">
    <property type="entry name" value="Protein kinase-like (PK-like)"/>
    <property type="match status" value="1"/>
</dbReference>
<dbReference type="InterPro" id="IPR008271">
    <property type="entry name" value="Ser/Thr_kinase_AS"/>
</dbReference>
<keyword evidence="9" id="KW-0460">Magnesium</keyword>
<evidence type="ECO:0000256" key="15">
    <source>
        <dbReference type="ARBA" id="ARBA00048679"/>
    </source>
</evidence>
<dbReference type="SMART" id="SM00220">
    <property type="entry name" value="S_TKc"/>
    <property type="match status" value="1"/>
</dbReference>
<dbReference type="STRING" id="94237.ENSMMOP00000001521"/>
<dbReference type="FunFam" id="1.10.510.10:FF:000315">
    <property type="entry name" value="membrane-associated tyrosine- and threonine-specific cdc2-inhibitory kinase"/>
    <property type="match status" value="1"/>
</dbReference>
<evidence type="ECO:0000259" key="19">
    <source>
        <dbReference type="PROSITE" id="PS50011"/>
    </source>
</evidence>
<comment type="catalytic activity">
    <reaction evidence="15">
        <text>L-seryl-[protein] + ATP = O-phospho-L-seryl-[protein] + ADP + H(+)</text>
        <dbReference type="Rhea" id="RHEA:17989"/>
        <dbReference type="Rhea" id="RHEA-COMP:9863"/>
        <dbReference type="Rhea" id="RHEA-COMP:11604"/>
        <dbReference type="ChEBI" id="CHEBI:15378"/>
        <dbReference type="ChEBI" id="CHEBI:29999"/>
        <dbReference type="ChEBI" id="CHEBI:30616"/>
        <dbReference type="ChEBI" id="CHEBI:83421"/>
        <dbReference type="ChEBI" id="CHEBI:456216"/>
        <dbReference type="EC" id="2.7.11.1"/>
    </reaction>
</comment>